<name>A0A1Q3A9K4_ZYGRO</name>
<dbReference type="Pfam" id="PF02366">
    <property type="entry name" value="PMT"/>
    <property type="match status" value="1"/>
</dbReference>
<accession>A0A1Q3A9K4</accession>
<evidence type="ECO:0000313" key="18">
    <source>
        <dbReference type="EMBL" id="GAV52382.1"/>
    </source>
</evidence>
<evidence type="ECO:0000256" key="10">
    <source>
        <dbReference type="ARBA" id="ARBA00022989"/>
    </source>
</evidence>
<dbReference type="InterPro" id="IPR032421">
    <property type="entry name" value="PMT_4TMC"/>
</dbReference>
<dbReference type="Proteomes" id="UP000187013">
    <property type="component" value="Unassembled WGS sequence"/>
</dbReference>
<dbReference type="EC" id="2.4.1.109" evidence="4 15"/>
<evidence type="ECO:0000256" key="7">
    <source>
        <dbReference type="ARBA" id="ARBA00022692"/>
    </source>
</evidence>
<dbReference type="InterPro" id="IPR003342">
    <property type="entry name" value="ArnT-like_N"/>
</dbReference>
<keyword evidence="11 15" id="KW-0472">Membrane</keyword>
<organism evidence="18 19">
    <name type="scientific">Zygosaccharomyces rouxii</name>
    <dbReference type="NCBI Taxonomy" id="4956"/>
    <lineage>
        <taxon>Eukaryota</taxon>
        <taxon>Fungi</taxon>
        <taxon>Dikarya</taxon>
        <taxon>Ascomycota</taxon>
        <taxon>Saccharomycotina</taxon>
        <taxon>Saccharomycetes</taxon>
        <taxon>Saccharomycetales</taxon>
        <taxon>Saccharomycetaceae</taxon>
        <taxon>Zygosaccharomyces</taxon>
    </lineage>
</organism>
<keyword evidence="5 15" id="KW-0328">Glycosyltransferase</keyword>
<reference evidence="18 19" key="1">
    <citation type="submission" date="2016-08" db="EMBL/GenBank/DDBJ databases">
        <title>Draft genome sequence of allopolyploid Zygosaccharomyces rouxii.</title>
        <authorList>
            <person name="Watanabe J."/>
            <person name="Uehara K."/>
            <person name="Mogi Y."/>
            <person name="Tsukioka Y."/>
        </authorList>
    </citation>
    <scope>NUCLEOTIDE SEQUENCE [LARGE SCALE GENOMIC DNA]</scope>
    <source>
        <strain evidence="18 19">NBRC 110957</strain>
    </source>
</reference>
<comment type="catalytic activity">
    <reaction evidence="14 15">
        <text>a di-trans,poly-cis-dolichyl beta-D-mannosyl phosphate + L-seryl-[protein] = 3-O-(alpha-D-mannosyl)-L-seryl-[protein] + a di-trans,poly-cis-dolichyl phosphate + H(+)</text>
        <dbReference type="Rhea" id="RHEA:17377"/>
        <dbReference type="Rhea" id="RHEA-COMP:9863"/>
        <dbReference type="Rhea" id="RHEA-COMP:13546"/>
        <dbReference type="Rhea" id="RHEA-COMP:19498"/>
        <dbReference type="Rhea" id="RHEA-COMP:19501"/>
        <dbReference type="ChEBI" id="CHEBI:15378"/>
        <dbReference type="ChEBI" id="CHEBI:29999"/>
        <dbReference type="ChEBI" id="CHEBI:57683"/>
        <dbReference type="ChEBI" id="CHEBI:58211"/>
        <dbReference type="ChEBI" id="CHEBI:137321"/>
        <dbReference type="EC" id="2.4.1.109"/>
    </reaction>
</comment>
<feature type="domain" description="MIR" evidence="17">
    <location>
        <begin position="469"/>
        <end position="526"/>
    </location>
</feature>
<feature type="transmembrane region" description="Helical" evidence="15">
    <location>
        <begin position="645"/>
        <end position="662"/>
    </location>
</feature>
<dbReference type="GO" id="GO:0005789">
    <property type="term" value="C:endoplasmic reticulum membrane"/>
    <property type="evidence" value="ECO:0007669"/>
    <property type="project" value="UniProtKB-SubCell"/>
</dbReference>
<comment type="pathway">
    <text evidence="2 15">Protein modification; protein glycosylation.</text>
</comment>
<feature type="compositionally biased region" description="Polar residues" evidence="16">
    <location>
        <begin position="9"/>
        <end position="36"/>
    </location>
</feature>
<comment type="subcellular location">
    <subcellularLocation>
        <location evidence="1 15">Endoplasmic reticulum membrane</location>
        <topology evidence="1 15">Multi-pass membrane protein</topology>
    </subcellularLocation>
</comment>
<keyword evidence="7 15" id="KW-0812">Transmembrane</keyword>
<feature type="transmembrane region" description="Helical" evidence="15">
    <location>
        <begin position="225"/>
        <end position="244"/>
    </location>
</feature>
<dbReference type="Pfam" id="PF16192">
    <property type="entry name" value="PMT_4TMC"/>
    <property type="match status" value="1"/>
</dbReference>
<comment type="similarity">
    <text evidence="3 15">Belongs to the glycosyltransferase 39 family.</text>
</comment>
<feature type="transmembrane region" description="Helical" evidence="15">
    <location>
        <begin position="603"/>
        <end position="624"/>
    </location>
</feature>
<keyword evidence="6 15" id="KW-0808">Transferase</keyword>
<dbReference type="SMART" id="SM00472">
    <property type="entry name" value="MIR"/>
    <property type="match status" value="3"/>
</dbReference>
<dbReference type="InterPro" id="IPR027005">
    <property type="entry name" value="PMT-like"/>
</dbReference>
<dbReference type="Gene3D" id="2.80.10.50">
    <property type="match status" value="1"/>
</dbReference>
<evidence type="ECO:0000256" key="16">
    <source>
        <dbReference type="SAM" id="MobiDB-lite"/>
    </source>
</evidence>
<dbReference type="OrthoDB" id="292747at2759"/>
<evidence type="ECO:0000256" key="14">
    <source>
        <dbReference type="ARBA" id="ARBA00045102"/>
    </source>
</evidence>
<dbReference type="PANTHER" id="PTHR10050">
    <property type="entry name" value="DOLICHYL-PHOSPHATE-MANNOSE--PROTEIN MANNOSYLTRANSFERASE"/>
    <property type="match status" value="1"/>
</dbReference>
<dbReference type="CDD" id="cd23285">
    <property type="entry name" value="beta-trefoil_MIR_PMT4-like"/>
    <property type="match status" value="1"/>
</dbReference>
<evidence type="ECO:0000256" key="15">
    <source>
        <dbReference type="RuleBase" id="RU367007"/>
    </source>
</evidence>
<dbReference type="EMBL" id="BDGX01000033">
    <property type="protein sequence ID" value="GAV52382.1"/>
    <property type="molecule type" value="Genomic_DNA"/>
</dbReference>
<keyword evidence="8" id="KW-0677">Repeat</keyword>
<evidence type="ECO:0000256" key="4">
    <source>
        <dbReference type="ARBA" id="ARBA00012839"/>
    </source>
</evidence>
<evidence type="ECO:0000259" key="17">
    <source>
        <dbReference type="PROSITE" id="PS50919"/>
    </source>
</evidence>
<evidence type="ECO:0000256" key="5">
    <source>
        <dbReference type="ARBA" id="ARBA00022676"/>
    </source>
</evidence>
<comment type="function">
    <text evidence="15">Transfers mannose from Dol-P-mannose to Ser or Thr residues on proteins.</text>
</comment>
<evidence type="ECO:0000256" key="12">
    <source>
        <dbReference type="ARBA" id="ARBA00023180"/>
    </source>
</evidence>
<evidence type="ECO:0000313" key="19">
    <source>
        <dbReference type="Proteomes" id="UP000187013"/>
    </source>
</evidence>
<dbReference type="InterPro" id="IPR036300">
    <property type="entry name" value="MIR_dom_sf"/>
</dbReference>
<dbReference type="GO" id="GO:0004169">
    <property type="term" value="F:dolichyl-phosphate-mannose-protein mannosyltransferase activity"/>
    <property type="evidence" value="ECO:0007669"/>
    <property type="project" value="UniProtKB-UniRule"/>
</dbReference>
<feature type="transmembrane region" description="Helical" evidence="15">
    <location>
        <begin position="668"/>
        <end position="690"/>
    </location>
</feature>
<gene>
    <name evidence="18" type="ORF">ZYGR_0AG03730</name>
</gene>
<feature type="transmembrane region" description="Helical" evidence="15">
    <location>
        <begin position="719"/>
        <end position="738"/>
    </location>
</feature>
<keyword evidence="9 15" id="KW-0256">Endoplasmic reticulum</keyword>
<evidence type="ECO:0000256" key="9">
    <source>
        <dbReference type="ARBA" id="ARBA00022824"/>
    </source>
</evidence>
<feature type="transmembrane region" description="Helical" evidence="15">
    <location>
        <begin position="101"/>
        <end position="123"/>
    </location>
</feature>
<keyword evidence="12" id="KW-0325">Glycoprotein</keyword>
<feature type="transmembrane region" description="Helical" evidence="15">
    <location>
        <begin position="289"/>
        <end position="309"/>
    </location>
</feature>
<dbReference type="UniPathway" id="UPA00378"/>
<protein>
    <recommendedName>
        <fullName evidence="4 15">Dolichyl-phosphate-mannose--protein mannosyltransferase</fullName>
        <ecNumber evidence="4 15">2.4.1.109</ecNumber>
    </recommendedName>
</protein>
<dbReference type="AlphaFoldDB" id="A0A1Q3A9K4"/>
<evidence type="ECO:0000256" key="6">
    <source>
        <dbReference type="ARBA" id="ARBA00022679"/>
    </source>
</evidence>
<dbReference type="Pfam" id="PF02815">
    <property type="entry name" value="MIR"/>
    <property type="match status" value="1"/>
</dbReference>
<feature type="transmembrane region" description="Helical" evidence="15">
    <location>
        <begin position="143"/>
        <end position="162"/>
    </location>
</feature>
<sequence length="767" mass="88503">MASKKKDQTTVSGGNNAKNSNTAFVSKSKGSTPRSSGFSFSTEKWLLRDPPDAAKCYSLWLWAVTGLAFFVRFYKIWYPKEVVFDEVHFGKFASYYLERSFFFDVHPPLAKMLIAFIGFLSGYDGSFKFDEIGHSYVQNPAPFLQYRCFNAFLGTMTVPLMFNTLKEFNFKAVTCAFGALLVAIDNAHVTETRLILLDAFLNFTVALSVYSYVKFYKVQLSNPFSLKWNLWLFATGLSLSLVISTKYVGVLTYAMIGSAVAVNLWQLLDVRAGLTIRQFTSHVVKRLNGLIFAPFLVYLFWFWVHFAILTKSGSGDNFMSGEFQETLGDSPLARESRQVNYHDIITLRHRDTNGLLHSHLSRYPQRYEDGRISSQGQQVTCYFYEDANNQWEIVPVKELPSPSGQPLLLNEAFRLRHVMTNSYLLTHDVASPYYPTNEEVVTVSEEEANGPDYQQTLFMFQGLNKRDAGSIVKSKGTLFRIFHVDTAVALWTHNDVLLPDWGFNQQEVNGNKKVTETENNWFVDTIVNIDEERKAYVPKEVKKLPFFTKWAELQRLMFEHNNKLSADHPFASQPYSWPGSMNGVSFWTKDSERKQIFFIGNIIGWWLQVISLTTYIGIVIADLITRQRAYYALGKITREKIYGPLMYFFIGWGWHYFPFYLMGRQRFLHHYLPAQLIASMFTAALWEVIFSDCKSLDTEKDEEQPNSNYNDVPEVQTKVLYIFFGIMTVVIVWCFWFFSPFVYGDVSLAPEQVVARKWLNMELNFAK</sequence>
<dbReference type="PROSITE" id="PS50919">
    <property type="entry name" value="MIR"/>
    <property type="match status" value="3"/>
</dbReference>
<proteinExistence type="inferred from homology"/>
<evidence type="ECO:0000256" key="1">
    <source>
        <dbReference type="ARBA" id="ARBA00004477"/>
    </source>
</evidence>
<evidence type="ECO:0000256" key="2">
    <source>
        <dbReference type="ARBA" id="ARBA00004922"/>
    </source>
</evidence>
<feature type="region of interest" description="Disordered" evidence="16">
    <location>
        <begin position="1"/>
        <end position="36"/>
    </location>
</feature>
<feature type="domain" description="MIR" evidence="17">
    <location>
        <begin position="404"/>
        <end position="463"/>
    </location>
</feature>
<comment type="caution">
    <text evidence="18">The sequence shown here is derived from an EMBL/GenBank/DDBJ whole genome shotgun (WGS) entry which is preliminary data.</text>
</comment>
<keyword evidence="10 15" id="KW-1133">Transmembrane helix</keyword>
<feature type="transmembrane region" description="Helical" evidence="15">
    <location>
        <begin position="194"/>
        <end position="213"/>
    </location>
</feature>
<feature type="domain" description="MIR" evidence="17">
    <location>
        <begin position="336"/>
        <end position="396"/>
    </location>
</feature>
<comment type="catalytic activity">
    <reaction evidence="13 15">
        <text>a di-trans,poly-cis-dolichyl beta-D-mannosyl phosphate + L-threonyl-[protein] = 3-O-(alpha-D-mannosyl)-L-threonyl-[protein] + a di-trans,poly-cis-dolichyl phosphate + H(+)</text>
        <dbReference type="Rhea" id="RHEA:53396"/>
        <dbReference type="Rhea" id="RHEA-COMP:11060"/>
        <dbReference type="Rhea" id="RHEA-COMP:13547"/>
        <dbReference type="Rhea" id="RHEA-COMP:19498"/>
        <dbReference type="Rhea" id="RHEA-COMP:19501"/>
        <dbReference type="ChEBI" id="CHEBI:15378"/>
        <dbReference type="ChEBI" id="CHEBI:30013"/>
        <dbReference type="ChEBI" id="CHEBI:57683"/>
        <dbReference type="ChEBI" id="CHEBI:58211"/>
        <dbReference type="ChEBI" id="CHEBI:137323"/>
        <dbReference type="EC" id="2.4.1.109"/>
    </reaction>
</comment>
<evidence type="ECO:0000256" key="11">
    <source>
        <dbReference type="ARBA" id="ARBA00023136"/>
    </source>
</evidence>
<evidence type="ECO:0000256" key="3">
    <source>
        <dbReference type="ARBA" id="ARBA00007222"/>
    </source>
</evidence>
<dbReference type="InterPro" id="IPR016093">
    <property type="entry name" value="MIR_motif"/>
</dbReference>
<dbReference type="PANTHER" id="PTHR10050:SF51">
    <property type="entry name" value="PROTEIN O-MANNOSYL-TRANSFERASE 1"/>
    <property type="match status" value="1"/>
</dbReference>
<dbReference type="SUPFAM" id="SSF82109">
    <property type="entry name" value="MIR domain"/>
    <property type="match status" value="1"/>
</dbReference>
<evidence type="ECO:0000256" key="8">
    <source>
        <dbReference type="ARBA" id="ARBA00022737"/>
    </source>
</evidence>
<evidence type="ECO:0000256" key="13">
    <source>
        <dbReference type="ARBA" id="ARBA00045085"/>
    </source>
</evidence>